<name>A0A640S2J7_9ACTN</name>
<evidence type="ECO:0000256" key="1">
    <source>
        <dbReference type="SAM" id="MobiDB-lite"/>
    </source>
</evidence>
<comment type="caution">
    <text evidence="2">The sequence shown here is derived from an EMBL/GenBank/DDBJ whole genome shotgun (WGS) entry which is preliminary data.</text>
</comment>
<sequence length="75" mass="7997">MRSRRGPRAPGGMRGRGGPVSRFSAPPAVGRTRGRPFQPCRRRITRKAITVSTAAPASTIPASIHASGQWCDAGW</sequence>
<evidence type="ECO:0000313" key="2">
    <source>
        <dbReference type="EMBL" id="GFE05349.1"/>
    </source>
</evidence>
<proteinExistence type="predicted"/>
<feature type="region of interest" description="Disordered" evidence="1">
    <location>
        <begin position="1"/>
        <end position="38"/>
    </location>
</feature>
<evidence type="ECO:0000313" key="3">
    <source>
        <dbReference type="Proteomes" id="UP000435837"/>
    </source>
</evidence>
<gene>
    <name evidence="2" type="ORF">Scani_16170</name>
</gene>
<organism evidence="2 3">
    <name type="scientific">Streptomyces caniferus</name>
    <dbReference type="NCBI Taxonomy" id="285557"/>
    <lineage>
        <taxon>Bacteria</taxon>
        <taxon>Bacillati</taxon>
        <taxon>Actinomycetota</taxon>
        <taxon>Actinomycetes</taxon>
        <taxon>Kitasatosporales</taxon>
        <taxon>Streptomycetaceae</taxon>
        <taxon>Streptomyces</taxon>
    </lineage>
</organism>
<accession>A0A640S2J7</accession>
<dbReference type="Proteomes" id="UP000435837">
    <property type="component" value="Unassembled WGS sequence"/>
</dbReference>
<dbReference type="EMBL" id="BLIN01000002">
    <property type="protein sequence ID" value="GFE05349.1"/>
    <property type="molecule type" value="Genomic_DNA"/>
</dbReference>
<reference evidence="2 3" key="1">
    <citation type="submission" date="2019-12" db="EMBL/GenBank/DDBJ databases">
        <title>Whole genome shotgun sequence of Streptomyces caniferus NBRC 15389.</title>
        <authorList>
            <person name="Ichikawa N."/>
            <person name="Kimura A."/>
            <person name="Kitahashi Y."/>
            <person name="Komaki H."/>
            <person name="Tamura T."/>
        </authorList>
    </citation>
    <scope>NUCLEOTIDE SEQUENCE [LARGE SCALE GENOMIC DNA]</scope>
    <source>
        <strain evidence="2 3">NBRC 15389</strain>
    </source>
</reference>
<dbReference type="AlphaFoldDB" id="A0A640S2J7"/>
<protein>
    <submittedName>
        <fullName evidence="2">Uncharacterized protein</fullName>
    </submittedName>
</protein>